<proteinExistence type="predicted"/>
<comment type="caution">
    <text evidence="2">The sequence shown here is derived from an EMBL/GenBank/DDBJ whole genome shotgun (WGS) entry which is preliminary data.</text>
</comment>
<evidence type="ECO:0000313" key="2">
    <source>
        <dbReference type="EMBL" id="KAF1017113.1"/>
    </source>
</evidence>
<protein>
    <recommendedName>
        <fullName evidence="4">Transmembrane protein</fullName>
    </recommendedName>
</protein>
<dbReference type="EMBL" id="WNDS01000001">
    <property type="protein sequence ID" value="KAF1017113.1"/>
    <property type="molecule type" value="Genomic_DNA"/>
</dbReference>
<reference evidence="3" key="1">
    <citation type="journal article" date="2020" name="MBio">
        <title>Horizontal gene transfer to a defensive symbiont with a reduced genome amongst a multipartite beetle microbiome.</title>
        <authorList>
            <person name="Waterworth S.C."/>
            <person name="Florez L.V."/>
            <person name="Rees E.R."/>
            <person name="Hertweck C."/>
            <person name="Kaltenpoth M."/>
            <person name="Kwan J.C."/>
        </authorList>
    </citation>
    <scope>NUCLEOTIDE SEQUENCE [LARGE SCALE GENOMIC DNA]</scope>
</reference>
<keyword evidence="1" id="KW-1133">Transmembrane helix</keyword>
<accession>A0A7V8JMZ6</accession>
<sequence>MDIISHVLGVVADYFGQRGSWRAWTFLLMALVLIGVAVSVIAAGRN</sequence>
<evidence type="ECO:0000256" key="1">
    <source>
        <dbReference type="SAM" id="Phobius"/>
    </source>
</evidence>
<gene>
    <name evidence="2" type="ORF">GAK31_00372</name>
</gene>
<keyword evidence="1" id="KW-0812">Transmembrane</keyword>
<feature type="transmembrane region" description="Helical" evidence="1">
    <location>
        <begin position="23"/>
        <end position="43"/>
    </location>
</feature>
<evidence type="ECO:0008006" key="4">
    <source>
        <dbReference type="Google" id="ProtNLM"/>
    </source>
</evidence>
<dbReference type="Proteomes" id="UP000487117">
    <property type="component" value="Unassembled WGS sequence"/>
</dbReference>
<evidence type="ECO:0000313" key="3">
    <source>
        <dbReference type="Proteomes" id="UP000487117"/>
    </source>
</evidence>
<organism evidence="2 3">
    <name type="scientific">Stenotrophomonas maltophilia</name>
    <name type="common">Pseudomonas maltophilia</name>
    <name type="synonym">Xanthomonas maltophilia</name>
    <dbReference type="NCBI Taxonomy" id="40324"/>
    <lineage>
        <taxon>Bacteria</taxon>
        <taxon>Pseudomonadati</taxon>
        <taxon>Pseudomonadota</taxon>
        <taxon>Gammaproteobacteria</taxon>
        <taxon>Lysobacterales</taxon>
        <taxon>Lysobacteraceae</taxon>
        <taxon>Stenotrophomonas</taxon>
        <taxon>Stenotrophomonas maltophilia group</taxon>
    </lineage>
</organism>
<dbReference type="AlphaFoldDB" id="A0A7V8JMZ6"/>
<name>A0A7V8JMZ6_STEMA</name>
<keyword evidence="1" id="KW-0472">Membrane</keyword>